<dbReference type="Gene3D" id="3.40.50.2000">
    <property type="entry name" value="Glycogen Phosphorylase B"/>
    <property type="match status" value="1"/>
</dbReference>
<protein>
    <recommendedName>
        <fullName evidence="3">Glycosyl transferase family 1 domain-containing protein</fullName>
    </recommendedName>
</protein>
<evidence type="ECO:0008006" key="3">
    <source>
        <dbReference type="Google" id="ProtNLM"/>
    </source>
</evidence>
<evidence type="ECO:0000313" key="1">
    <source>
        <dbReference type="EMBL" id="OQW51831.1"/>
    </source>
</evidence>
<dbReference type="Pfam" id="PF13692">
    <property type="entry name" value="Glyco_trans_1_4"/>
    <property type="match status" value="1"/>
</dbReference>
<dbReference type="AlphaFoldDB" id="A0A1W9HX54"/>
<comment type="caution">
    <text evidence="1">The sequence shown here is derived from an EMBL/GenBank/DDBJ whole genome shotgun (WGS) entry which is preliminary data.</text>
</comment>
<dbReference type="Proteomes" id="UP000192872">
    <property type="component" value="Unassembled WGS sequence"/>
</dbReference>
<accession>A0A1W9HX54</accession>
<dbReference type="EMBL" id="LWDL01000017">
    <property type="protein sequence ID" value="OQW51831.1"/>
    <property type="molecule type" value="Genomic_DNA"/>
</dbReference>
<dbReference type="PANTHER" id="PTHR12526">
    <property type="entry name" value="GLYCOSYLTRANSFERASE"/>
    <property type="match status" value="1"/>
</dbReference>
<proteinExistence type="predicted"/>
<reference evidence="1 2" key="1">
    <citation type="journal article" date="2017" name="Water Res.">
        <title>Comammox in drinking water systems.</title>
        <authorList>
            <person name="Wang Y."/>
            <person name="Ma L."/>
            <person name="Mao Y."/>
            <person name="Jiang X."/>
            <person name="Xia Y."/>
            <person name="Yu K."/>
            <person name="Li B."/>
            <person name="Zhang T."/>
        </authorList>
    </citation>
    <scope>NUCLEOTIDE SEQUENCE [LARGE SCALE GENOMIC DNA]</scope>
    <source>
        <strain evidence="1">SG_bin8</strain>
    </source>
</reference>
<name>A0A1W9HX54_9HYPH</name>
<gene>
    <name evidence="1" type="ORF">A4S15_10180</name>
</gene>
<dbReference type="SUPFAM" id="SSF53756">
    <property type="entry name" value="UDP-Glycosyltransferase/glycogen phosphorylase"/>
    <property type="match status" value="1"/>
</dbReference>
<organism evidence="1 2">
    <name type="scientific">Candidatus Raskinella chloraquaticus</name>
    <dbReference type="NCBI Taxonomy" id="1951219"/>
    <lineage>
        <taxon>Bacteria</taxon>
        <taxon>Pseudomonadati</taxon>
        <taxon>Pseudomonadota</taxon>
        <taxon>Alphaproteobacteria</taxon>
        <taxon>Hyphomicrobiales</taxon>
        <taxon>Phreatobacteraceae</taxon>
        <taxon>Candidatus Raskinella</taxon>
    </lineage>
</organism>
<evidence type="ECO:0000313" key="2">
    <source>
        <dbReference type="Proteomes" id="UP000192872"/>
    </source>
</evidence>
<sequence length="416" mass="45661">MDTLMSFTIVSIHTMDPRGAKVGGIETHIRHLLRHHPADARLMLVGIDERGDLPTGRISEIDIEGRTISFLPLMRVEPGAQINAAASLSSSVTLRFAMRLTVALPMLRRLLAKSPAIVEVERLELVLPARLLGHPVMALLHNEGQRGDKMDSILGRHWWVHEVAEWLAVRLAAQLFCVTQKLRERVAARHPAHAAKIGMRTVSVDCDLFSPSPFDTSERKLRVVFAGRLDAFKDPPLMFDVAARLHARLNGAFEFHYCGASDPTVFGEFAAISAFTIRHGALTPRQVAAVMRRAHVGILTSYYEGMPCFLLELLASGRPYAGVHLPQFDQIVRSGHSGEMVARSEDRAQTAAAMSEAVIAAWNGIRLGIYTPEGIAASVASFAVTRQLAEMFALMRRLAHAGQPPVSEPRFVAAGE</sequence>
<dbReference type="STRING" id="1827387.A4S15_10180"/>